<keyword evidence="2" id="KW-1185">Reference proteome</keyword>
<dbReference type="AlphaFoldDB" id="A0A9N8DX25"/>
<comment type="caution">
    <text evidence="1">The sequence shown here is derived from an EMBL/GenBank/DDBJ whole genome shotgun (WGS) entry which is preliminary data.</text>
</comment>
<name>A0A9N8DX25_9STRA</name>
<sequence length="459" mass="52212">MANLPPAVLHGDLQEGEHSWRPSQILLDNVEGQDKINLCQVFKYDTAFGSKSLGGELILPKDVYEPSFDYHKSLVKRINEAAMQEDTQIKVIKTEKVGERYNVYIGCKYSTSYRDKIAYQGKENANSKAADLYKDNIRVDRLVDKDAANRHHGRSEAKRTYTQLPPSGKKCPFRFLLVLIPGKHWYIRFTEKSKGCHNHKRIPISEQNRPLSSFSKEELKQAARFSQLTHSGAAVTLTQELTGAKVTAAQLDYNRKKVEGRNPNRAPKTQAEELIQYLKVQVDDRKMRYVALFHEVSSTTLLACDKYELRKKALNIAQDKYGHRSPEISDPEPDPQLEAQPVTIYAETQDENGNTSKKALKLKTTKDLLGLGEAMVAILMDQAEDEVRRQQMIGKKVVLAVFWCREDERKMFEMYPEVMMVDVTMGTNNQGRPLFVTCCIGPEMQIFSPCNCKNPVGSQ</sequence>
<evidence type="ECO:0000313" key="2">
    <source>
        <dbReference type="Proteomes" id="UP001153069"/>
    </source>
</evidence>
<gene>
    <name evidence="1" type="ORF">SEMRO_337_G120660.1</name>
</gene>
<organism evidence="1 2">
    <name type="scientific">Seminavis robusta</name>
    <dbReference type="NCBI Taxonomy" id="568900"/>
    <lineage>
        <taxon>Eukaryota</taxon>
        <taxon>Sar</taxon>
        <taxon>Stramenopiles</taxon>
        <taxon>Ochrophyta</taxon>
        <taxon>Bacillariophyta</taxon>
        <taxon>Bacillariophyceae</taxon>
        <taxon>Bacillariophycidae</taxon>
        <taxon>Naviculales</taxon>
        <taxon>Naviculaceae</taxon>
        <taxon>Seminavis</taxon>
    </lineage>
</organism>
<evidence type="ECO:0000313" key="1">
    <source>
        <dbReference type="EMBL" id="CAB9508205.1"/>
    </source>
</evidence>
<protein>
    <submittedName>
        <fullName evidence="1">Uncharacterized protein</fullName>
    </submittedName>
</protein>
<dbReference type="EMBL" id="CAICTM010000336">
    <property type="protein sequence ID" value="CAB9508205.1"/>
    <property type="molecule type" value="Genomic_DNA"/>
</dbReference>
<proteinExistence type="predicted"/>
<dbReference type="OrthoDB" id="56127at2759"/>
<accession>A0A9N8DX25</accession>
<dbReference type="Proteomes" id="UP001153069">
    <property type="component" value="Unassembled WGS sequence"/>
</dbReference>
<reference evidence="1" key="1">
    <citation type="submission" date="2020-06" db="EMBL/GenBank/DDBJ databases">
        <authorList>
            <consortium name="Plant Systems Biology data submission"/>
        </authorList>
    </citation>
    <scope>NUCLEOTIDE SEQUENCE</scope>
    <source>
        <strain evidence="1">D6</strain>
    </source>
</reference>